<reference evidence="2 3" key="1">
    <citation type="journal article" date="2021" name="Commun. Biol.">
        <title>The genome of Shorea leprosula (Dipterocarpaceae) highlights the ecological relevance of drought in aseasonal tropical rainforests.</title>
        <authorList>
            <person name="Ng K.K.S."/>
            <person name="Kobayashi M.J."/>
            <person name="Fawcett J.A."/>
            <person name="Hatakeyama M."/>
            <person name="Paape T."/>
            <person name="Ng C.H."/>
            <person name="Ang C.C."/>
            <person name="Tnah L.H."/>
            <person name="Lee C.T."/>
            <person name="Nishiyama T."/>
            <person name="Sese J."/>
            <person name="O'Brien M.J."/>
            <person name="Copetti D."/>
            <person name="Mohd Noor M.I."/>
            <person name="Ong R.C."/>
            <person name="Putra M."/>
            <person name="Sireger I.Z."/>
            <person name="Indrioko S."/>
            <person name="Kosugi Y."/>
            <person name="Izuno A."/>
            <person name="Isagi Y."/>
            <person name="Lee S.L."/>
            <person name="Shimizu K.K."/>
        </authorList>
    </citation>
    <scope>NUCLEOTIDE SEQUENCE [LARGE SCALE GENOMIC DNA]</scope>
    <source>
        <strain evidence="2">214</strain>
    </source>
</reference>
<evidence type="ECO:0000313" key="3">
    <source>
        <dbReference type="Proteomes" id="UP001054252"/>
    </source>
</evidence>
<sequence>MFRGFSKLGLLGFALGSVSATMESLKISNADMGLRVSQDLRYHFEKVCLFISVIDVDYIVHSLLP</sequence>
<protein>
    <submittedName>
        <fullName evidence="2">Uncharacterized protein</fullName>
    </submittedName>
</protein>
<gene>
    <name evidence="2" type="ORF">SLEP1_g8699</name>
</gene>
<dbReference type="AlphaFoldDB" id="A0AAV5I2K7"/>
<evidence type="ECO:0000313" key="2">
    <source>
        <dbReference type="EMBL" id="GKU95328.1"/>
    </source>
</evidence>
<comment type="caution">
    <text evidence="2">The sequence shown here is derived from an EMBL/GenBank/DDBJ whole genome shotgun (WGS) entry which is preliminary data.</text>
</comment>
<evidence type="ECO:0000256" key="1">
    <source>
        <dbReference type="SAM" id="SignalP"/>
    </source>
</evidence>
<keyword evidence="1" id="KW-0732">Signal</keyword>
<organism evidence="2 3">
    <name type="scientific">Rubroshorea leprosula</name>
    <dbReference type="NCBI Taxonomy" id="152421"/>
    <lineage>
        <taxon>Eukaryota</taxon>
        <taxon>Viridiplantae</taxon>
        <taxon>Streptophyta</taxon>
        <taxon>Embryophyta</taxon>
        <taxon>Tracheophyta</taxon>
        <taxon>Spermatophyta</taxon>
        <taxon>Magnoliopsida</taxon>
        <taxon>eudicotyledons</taxon>
        <taxon>Gunneridae</taxon>
        <taxon>Pentapetalae</taxon>
        <taxon>rosids</taxon>
        <taxon>malvids</taxon>
        <taxon>Malvales</taxon>
        <taxon>Dipterocarpaceae</taxon>
        <taxon>Rubroshorea</taxon>
    </lineage>
</organism>
<dbReference type="EMBL" id="BPVZ01000009">
    <property type="protein sequence ID" value="GKU95328.1"/>
    <property type="molecule type" value="Genomic_DNA"/>
</dbReference>
<accession>A0AAV5I2K7</accession>
<keyword evidence="3" id="KW-1185">Reference proteome</keyword>
<feature type="chain" id="PRO_5043764211" evidence="1">
    <location>
        <begin position="21"/>
        <end position="65"/>
    </location>
</feature>
<proteinExistence type="predicted"/>
<feature type="signal peptide" evidence="1">
    <location>
        <begin position="1"/>
        <end position="20"/>
    </location>
</feature>
<name>A0AAV5I2K7_9ROSI</name>
<dbReference type="Proteomes" id="UP001054252">
    <property type="component" value="Unassembled WGS sequence"/>
</dbReference>